<dbReference type="NCBIfam" id="NF038368">
    <property type="entry name" value="P2_Rz1"/>
    <property type="match status" value="1"/>
</dbReference>
<dbReference type="EMBL" id="HQ110084">
    <property type="protein sequence ID" value="ADX32441.1"/>
    <property type="molecule type" value="Genomic_DNA"/>
</dbReference>
<name>F1BUQ0_9CAUD</name>
<keyword evidence="2" id="KW-1133">Transmembrane helix</keyword>
<keyword evidence="4" id="KW-1185">Reference proteome</keyword>
<protein>
    <submittedName>
        <fullName evidence="3">Putative host lysis-related protein</fullName>
    </submittedName>
</protein>
<keyword evidence="2" id="KW-0472">Membrane</keyword>
<dbReference type="GeneID" id="14297555"/>
<proteinExistence type="predicted"/>
<keyword evidence="2" id="KW-0812">Transmembrane</keyword>
<dbReference type="OrthoDB" id="20075at10239"/>
<dbReference type="InterPro" id="IPR047737">
    <property type="entry name" value="LysC"/>
</dbReference>
<feature type="transmembrane region" description="Helical" evidence="2">
    <location>
        <begin position="40"/>
        <end position="60"/>
    </location>
</feature>
<organism evidence="3 4">
    <name type="scientific">Erwinia phage ENT90</name>
    <dbReference type="NCBI Taxonomy" id="947843"/>
    <lineage>
        <taxon>Viruses</taxon>
        <taxon>Duplodnaviria</taxon>
        <taxon>Heunggongvirae</taxon>
        <taxon>Uroviricota</taxon>
        <taxon>Caudoviricetes</taxon>
        <taxon>Peduoviridae</taxon>
        <taxon>Entnonagintavirus</taxon>
        <taxon>Entnonagintavirus ENT90</taxon>
    </lineage>
</organism>
<dbReference type="Proteomes" id="UP000008648">
    <property type="component" value="Segment"/>
</dbReference>
<dbReference type="KEGG" id="vg:14297555"/>
<dbReference type="Pfam" id="PF23793">
    <property type="entry name" value="LysC"/>
    <property type="match status" value="1"/>
</dbReference>
<dbReference type="RefSeq" id="YP_007238021.1">
    <property type="nucleotide sequence ID" value="NC_019932.1"/>
</dbReference>
<evidence type="ECO:0000256" key="2">
    <source>
        <dbReference type="SAM" id="Phobius"/>
    </source>
</evidence>
<accession>F1BUQ0</accession>
<reference evidence="3 4" key="1">
    <citation type="submission" date="2010-08" db="EMBL/GenBank/DDBJ databases">
        <title>Genomic sequence of temperate phage ENT90 isolated from Erwinia amylovora.</title>
        <authorList>
            <person name="Lee Y.-D."/>
            <person name="Park J.-H."/>
        </authorList>
    </citation>
    <scope>NUCLEOTIDE SEQUENCE [LARGE SCALE GENOMIC DNA]</scope>
</reference>
<dbReference type="InterPro" id="IPR058979">
    <property type="entry name" value="LysC-like"/>
</dbReference>
<evidence type="ECO:0000313" key="3">
    <source>
        <dbReference type="EMBL" id="ADX32441.1"/>
    </source>
</evidence>
<sequence>MRPARGQSARLRCDCCRAAPRPLPLTVNCRYRGKPMQTRHYAAGLLLLCLTMLSGCTAVPPSATPVIIWTGCPRVTSCPVPGNRLQTQGDLAADNRQLEAALVSCGLQVETIKECQEQHDAETETAARGADKQRPAAGAKP</sequence>
<evidence type="ECO:0000256" key="1">
    <source>
        <dbReference type="SAM" id="MobiDB-lite"/>
    </source>
</evidence>
<evidence type="ECO:0000313" key="4">
    <source>
        <dbReference type="Proteomes" id="UP000008648"/>
    </source>
</evidence>
<feature type="region of interest" description="Disordered" evidence="1">
    <location>
        <begin position="117"/>
        <end position="141"/>
    </location>
</feature>